<protein>
    <recommendedName>
        <fullName evidence="5">HTH araC/xylS-type domain-containing protein</fullName>
    </recommendedName>
</protein>
<keyword evidence="4" id="KW-1133">Transmembrane helix</keyword>
<keyword evidence="6" id="KW-0614">Plasmid</keyword>
<dbReference type="PANTHER" id="PTHR43280">
    <property type="entry name" value="ARAC-FAMILY TRANSCRIPTIONAL REGULATOR"/>
    <property type="match status" value="1"/>
</dbReference>
<feature type="transmembrane region" description="Helical" evidence="4">
    <location>
        <begin position="184"/>
        <end position="209"/>
    </location>
</feature>
<evidence type="ECO:0000313" key="6">
    <source>
        <dbReference type="EMBL" id="BDD11954.1"/>
    </source>
</evidence>
<evidence type="ECO:0000256" key="1">
    <source>
        <dbReference type="ARBA" id="ARBA00023015"/>
    </source>
</evidence>
<dbReference type="AlphaFoldDB" id="A0AAU9CIJ7"/>
<dbReference type="GO" id="GO:0003700">
    <property type="term" value="F:DNA-binding transcription factor activity"/>
    <property type="evidence" value="ECO:0007669"/>
    <property type="project" value="InterPro"/>
</dbReference>
<dbReference type="GO" id="GO:0043565">
    <property type="term" value="F:sequence-specific DNA binding"/>
    <property type="evidence" value="ECO:0007669"/>
    <property type="project" value="InterPro"/>
</dbReference>
<keyword evidence="4" id="KW-0472">Membrane</keyword>
<dbReference type="Gene3D" id="1.10.10.60">
    <property type="entry name" value="Homeodomain-like"/>
    <property type="match status" value="2"/>
</dbReference>
<keyword evidence="2" id="KW-0238">DNA-binding</keyword>
<dbReference type="SUPFAM" id="SSF46689">
    <property type="entry name" value="Homeodomain-like"/>
    <property type="match status" value="1"/>
</dbReference>
<feature type="transmembrane region" description="Helical" evidence="4">
    <location>
        <begin position="37"/>
        <end position="57"/>
    </location>
</feature>
<dbReference type="Proteomes" id="UP001348817">
    <property type="component" value="Plasmid pFA2"/>
</dbReference>
<evidence type="ECO:0000313" key="7">
    <source>
        <dbReference type="Proteomes" id="UP001348817"/>
    </source>
</evidence>
<evidence type="ECO:0000256" key="3">
    <source>
        <dbReference type="ARBA" id="ARBA00023163"/>
    </source>
</evidence>
<accession>A0AAU9CIJ7</accession>
<dbReference type="RefSeq" id="WP_338395107.1">
    <property type="nucleotide sequence ID" value="NZ_AP025316.1"/>
</dbReference>
<dbReference type="InterPro" id="IPR018060">
    <property type="entry name" value="HTH_AraC"/>
</dbReference>
<dbReference type="PROSITE" id="PS01124">
    <property type="entry name" value="HTH_ARAC_FAMILY_2"/>
    <property type="match status" value="1"/>
</dbReference>
<reference evidence="6 7" key="1">
    <citation type="submission" date="2021-12" db="EMBL/GenBank/DDBJ databases">
        <title>Genome sequencing of bacteria with rrn-lacking chromosome and rrn-plasmid.</title>
        <authorList>
            <person name="Anda M."/>
            <person name="Iwasaki W."/>
        </authorList>
    </citation>
    <scope>NUCLEOTIDE SEQUENCE [LARGE SCALE GENOMIC DNA]</scope>
    <source>
        <strain evidence="6 7">DSM 100852</strain>
        <plasmid evidence="6 7">pFA2</plasmid>
    </source>
</reference>
<feature type="transmembrane region" description="Helical" evidence="4">
    <location>
        <begin position="139"/>
        <end position="156"/>
    </location>
</feature>
<dbReference type="KEGG" id="fax:FUAX_43860"/>
<keyword evidence="4" id="KW-0812">Transmembrane</keyword>
<feature type="transmembrane region" description="Helical" evidence="4">
    <location>
        <begin position="215"/>
        <end position="240"/>
    </location>
</feature>
<keyword evidence="7" id="KW-1185">Reference proteome</keyword>
<feature type="transmembrane region" description="Helical" evidence="4">
    <location>
        <begin position="98"/>
        <end position="119"/>
    </location>
</feature>
<keyword evidence="1" id="KW-0805">Transcription regulation</keyword>
<dbReference type="SMART" id="SM00342">
    <property type="entry name" value="HTH_ARAC"/>
    <property type="match status" value="1"/>
</dbReference>
<dbReference type="EMBL" id="AP025316">
    <property type="protein sequence ID" value="BDD11954.1"/>
    <property type="molecule type" value="Genomic_DNA"/>
</dbReference>
<evidence type="ECO:0000259" key="5">
    <source>
        <dbReference type="PROSITE" id="PS01124"/>
    </source>
</evidence>
<sequence>MISSLTEPLLYISIAQTFFVTLLIVTKNQSNYTDRFLIGWLGCLGIGSVLNLLRLHYNTFFQPPPVVDTLLAVSNPLMLYYARSLVIPDYKFNRKEAYLLAPFIALVVGVASISFRRFVGLEPPGVAYGPNKVEFDTGKAILILTLVFAYVVFYSFQTFKAINSNQKHLEDNYSIKSEEVQLRWLKYVAIVMFASQIWIFFSLAFSWYFNENMGLYAGLRIAITTAGNVLLIYLLTYFGIKQPSLFSKYHHSLPEEAQKEEENAHAKLLNKTEAERYLAQLKVYMERDKPHIRPNLSAVELAEYLGISRHHLTELLNEHHGLNFYTFVNQYRIEEVKRKFDDRAYDHLTLLAIAYDSGFNSKSAFNLTFKQSTGQTPSAYRKQILAQRPENPS</sequence>
<keyword evidence="3" id="KW-0804">Transcription</keyword>
<dbReference type="Pfam" id="PF12833">
    <property type="entry name" value="HTH_18"/>
    <property type="match status" value="1"/>
</dbReference>
<evidence type="ECO:0000256" key="2">
    <source>
        <dbReference type="ARBA" id="ARBA00023125"/>
    </source>
</evidence>
<evidence type="ECO:0000256" key="4">
    <source>
        <dbReference type="SAM" id="Phobius"/>
    </source>
</evidence>
<dbReference type="InterPro" id="IPR009057">
    <property type="entry name" value="Homeodomain-like_sf"/>
</dbReference>
<organism evidence="6 7">
    <name type="scientific">Fulvitalea axinellae</name>
    <dbReference type="NCBI Taxonomy" id="1182444"/>
    <lineage>
        <taxon>Bacteria</taxon>
        <taxon>Pseudomonadati</taxon>
        <taxon>Bacteroidota</taxon>
        <taxon>Cytophagia</taxon>
        <taxon>Cytophagales</taxon>
        <taxon>Persicobacteraceae</taxon>
        <taxon>Fulvitalea</taxon>
    </lineage>
</organism>
<geneLocation type="plasmid" evidence="6 7">
    <name>pFA2</name>
</geneLocation>
<feature type="transmembrane region" description="Helical" evidence="4">
    <location>
        <begin position="69"/>
        <end position="86"/>
    </location>
</feature>
<gene>
    <name evidence="6" type="ORF">FUAX_43860</name>
</gene>
<proteinExistence type="predicted"/>
<feature type="domain" description="HTH araC/xylS-type" evidence="5">
    <location>
        <begin position="279"/>
        <end position="383"/>
    </location>
</feature>
<feature type="transmembrane region" description="Helical" evidence="4">
    <location>
        <begin position="6"/>
        <end position="25"/>
    </location>
</feature>
<dbReference type="PANTHER" id="PTHR43280:SF29">
    <property type="entry name" value="ARAC-FAMILY TRANSCRIPTIONAL REGULATOR"/>
    <property type="match status" value="1"/>
</dbReference>
<name>A0AAU9CIJ7_9BACT</name>